<evidence type="ECO:0000259" key="4">
    <source>
        <dbReference type="PROSITE" id="PS50949"/>
    </source>
</evidence>
<reference evidence="6" key="1">
    <citation type="journal article" date="2019" name="Int. J. Syst. Evol. Microbiol.">
        <title>The Global Catalogue of Microorganisms (GCM) 10K type strain sequencing project: providing services to taxonomists for standard genome sequencing and annotation.</title>
        <authorList>
            <consortium name="The Broad Institute Genomics Platform"/>
            <consortium name="The Broad Institute Genome Sequencing Center for Infectious Disease"/>
            <person name="Wu L."/>
            <person name="Ma J."/>
        </authorList>
    </citation>
    <scope>NUCLEOTIDE SEQUENCE [LARGE SCALE GENOMIC DNA]</scope>
    <source>
        <strain evidence="6">CGMCC 4.7645</strain>
    </source>
</reference>
<dbReference type="PANTHER" id="PTHR44846:SF17">
    <property type="entry name" value="GNTR-FAMILY TRANSCRIPTIONAL REGULATOR"/>
    <property type="match status" value="1"/>
</dbReference>
<accession>A0ABW5FNP7</accession>
<dbReference type="InterPro" id="IPR050679">
    <property type="entry name" value="Bact_HTH_transcr_reg"/>
</dbReference>
<proteinExistence type="predicted"/>
<dbReference type="EMBL" id="JBHUKR010000004">
    <property type="protein sequence ID" value="MFD2415387.1"/>
    <property type="molecule type" value="Genomic_DNA"/>
</dbReference>
<dbReference type="InterPro" id="IPR036390">
    <property type="entry name" value="WH_DNA-bd_sf"/>
</dbReference>
<keyword evidence="3" id="KW-0804">Transcription</keyword>
<name>A0ABW5FNP7_9PSEU</name>
<dbReference type="SMART" id="SM00345">
    <property type="entry name" value="HTH_GNTR"/>
    <property type="match status" value="1"/>
</dbReference>
<dbReference type="InterPro" id="IPR000524">
    <property type="entry name" value="Tscrpt_reg_HTH_GntR"/>
</dbReference>
<dbReference type="Proteomes" id="UP001597417">
    <property type="component" value="Unassembled WGS sequence"/>
</dbReference>
<sequence>MSEHGTEEREPVVRLTDDGGPRYMYVKLADHLTGRITSGEFRPNKRFPPELDMVAEYGVSLGTARHAIRLLRERGLVITVRSKGTFVVDQGQRQTRKGLSSSERFGCRGDKYPGVAVDGIVGDSPARVTISPVEKNEARYLGLFAGEEVEPVLLVELAGFMDCVQEISAW</sequence>
<keyword evidence="1" id="KW-0805">Transcription regulation</keyword>
<dbReference type="PANTHER" id="PTHR44846">
    <property type="entry name" value="MANNOSYL-D-GLYCERATE TRANSPORT/METABOLISM SYSTEM REPRESSOR MNGR-RELATED"/>
    <property type="match status" value="1"/>
</dbReference>
<keyword evidence="2" id="KW-0238">DNA-binding</keyword>
<dbReference type="SUPFAM" id="SSF46785">
    <property type="entry name" value="Winged helix' DNA-binding domain"/>
    <property type="match status" value="1"/>
</dbReference>
<evidence type="ECO:0000313" key="5">
    <source>
        <dbReference type="EMBL" id="MFD2415387.1"/>
    </source>
</evidence>
<dbReference type="Gene3D" id="1.10.10.10">
    <property type="entry name" value="Winged helix-like DNA-binding domain superfamily/Winged helix DNA-binding domain"/>
    <property type="match status" value="1"/>
</dbReference>
<organism evidence="5 6">
    <name type="scientific">Amycolatopsis pigmentata</name>
    <dbReference type="NCBI Taxonomy" id="450801"/>
    <lineage>
        <taxon>Bacteria</taxon>
        <taxon>Bacillati</taxon>
        <taxon>Actinomycetota</taxon>
        <taxon>Actinomycetes</taxon>
        <taxon>Pseudonocardiales</taxon>
        <taxon>Pseudonocardiaceae</taxon>
        <taxon>Amycolatopsis</taxon>
    </lineage>
</organism>
<evidence type="ECO:0000256" key="1">
    <source>
        <dbReference type="ARBA" id="ARBA00023015"/>
    </source>
</evidence>
<comment type="caution">
    <text evidence="5">The sequence shown here is derived from an EMBL/GenBank/DDBJ whole genome shotgun (WGS) entry which is preliminary data.</text>
</comment>
<evidence type="ECO:0000256" key="2">
    <source>
        <dbReference type="ARBA" id="ARBA00023125"/>
    </source>
</evidence>
<dbReference type="Pfam" id="PF00392">
    <property type="entry name" value="GntR"/>
    <property type="match status" value="1"/>
</dbReference>
<feature type="domain" description="HTH gntR-type" evidence="4">
    <location>
        <begin position="22"/>
        <end position="90"/>
    </location>
</feature>
<dbReference type="RefSeq" id="WP_378261136.1">
    <property type="nucleotide sequence ID" value="NZ_JBHUKR010000004.1"/>
</dbReference>
<evidence type="ECO:0000313" key="6">
    <source>
        <dbReference type="Proteomes" id="UP001597417"/>
    </source>
</evidence>
<gene>
    <name evidence="5" type="ORF">ACFSXZ_03495</name>
</gene>
<evidence type="ECO:0000256" key="3">
    <source>
        <dbReference type="ARBA" id="ARBA00023163"/>
    </source>
</evidence>
<dbReference type="InterPro" id="IPR036388">
    <property type="entry name" value="WH-like_DNA-bd_sf"/>
</dbReference>
<keyword evidence="6" id="KW-1185">Reference proteome</keyword>
<protein>
    <submittedName>
        <fullName evidence="5">GntR family transcriptional regulator</fullName>
    </submittedName>
</protein>
<dbReference type="CDD" id="cd07377">
    <property type="entry name" value="WHTH_GntR"/>
    <property type="match status" value="1"/>
</dbReference>
<dbReference type="PROSITE" id="PS50949">
    <property type="entry name" value="HTH_GNTR"/>
    <property type="match status" value="1"/>
</dbReference>